<keyword evidence="11" id="KW-1185">Reference proteome</keyword>
<keyword evidence="7" id="KW-0175">Coiled coil</keyword>
<comment type="similarity">
    <text evidence="2">Belongs to the bZIP family.</text>
</comment>
<evidence type="ECO:0000256" key="3">
    <source>
        <dbReference type="ARBA" id="ARBA00023015"/>
    </source>
</evidence>
<feature type="region of interest" description="Disordered" evidence="8">
    <location>
        <begin position="128"/>
        <end position="204"/>
    </location>
</feature>
<evidence type="ECO:0000256" key="2">
    <source>
        <dbReference type="ARBA" id="ARBA00007163"/>
    </source>
</evidence>
<feature type="compositionally biased region" description="Low complexity" evidence="8">
    <location>
        <begin position="483"/>
        <end position="495"/>
    </location>
</feature>
<proteinExistence type="inferred from homology"/>
<keyword evidence="4" id="KW-0238">DNA-binding</keyword>
<keyword evidence="3" id="KW-0805">Transcription regulation</keyword>
<evidence type="ECO:0000259" key="9">
    <source>
        <dbReference type="PROSITE" id="PS50217"/>
    </source>
</evidence>
<name>A0A9Q5I554_SANBA</name>
<dbReference type="GO" id="GO:0003677">
    <property type="term" value="F:DNA binding"/>
    <property type="evidence" value="ECO:0007669"/>
    <property type="project" value="UniProtKB-KW"/>
</dbReference>
<keyword evidence="5" id="KW-0804">Transcription</keyword>
<dbReference type="Gene3D" id="1.20.5.170">
    <property type="match status" value="1"/>
</dbReference>
<feature type="compositionally biased region" description="Low complexity" evidence="8">
    <location>
        <begin position="520"/>
        <end position="537"/>
    </location>
</feature>
<evidence type="ECO:0000256" key="7">
    <source>
        <dbReference type="SAM" id="Coils"/>
    </source>
</evidence>
<dbReference type="Pfam" id="PF00170">
    <property type="entry name" value="bZIP_1"/>
    <property type="match status" value="1"/>
</dbReference>
<feature type="region of interest" description="Disordered" evidence="8">
    <location>
        <begin position="23"/>
        <end position="75"/>
    </location>
</feature>
<feature type="compositionally biased region" description="Low complexity" evidence="8">
    <location>
        <begin position="194"/>
        <end position="203"/>
    </location>
</feature>
<dbReference type="GO" id="GO:0005634">
    <property type="term" value="C:nucleus"/>
    <property type="evidence" value="ECO:0007669"/>
    <property type="project" value="UniProtKB-SubCell"/>
</dbReference>
<dbReference type="AlphaFoldDB" id="A0A9Q5I554"/>
<dbReference type="InterPro" id="IPR004827">
    <property type="entry name" value="bZIP"/>
</dbReference>
<comment type="caution">
    <text evidence="10">The sequence shown here is derived from an EMBL/GenBank/DDBJ whole genome shotgun (WGS) entry which is preliminary data.</text>
</comment>
<dbReference type="OrthoDB" id="674948at2759"/>
<feature type="region of interest" description="Disordered" evidence="8">
    <location>
        <begin position="478"/>
        <end position="538"/>
    </location>
</feature>
<dbReference type="PANTHER" id="PTHR47416">
    <property type="entry name" value="BASIC-LEUCINE ZIPPER TRANSCRIPTION FACTOR F-RELATED"/>
    <property type="match status" value="1"/>
</dbReference>
<organism evidence="10 11">
    <name type="scientific">Sanghuangporus baumii</name>
    <name type="common">Phellinus baumii</name>
    <dbReference type="NCBI Taxonomy" id="108892"/>
    <lineage>
        <taxon>Eukaryota</taxon>
        <taxon>Fungi</taxon>
        <taxon>Dikarya</taxon>
        <taxon>Basidiomycota</taxon>
        <taxon>Agaricomycotina</taxon>
        <taxon>Agaricomycetes</taxon>
        <taxon>Hymenochaetales</taxon>
        <taxon>Hymenochaetaceae</taxon>
        <taxon>Sanghuangporus</taxon>
    </lineage>
</organism>
<feature type="region of interest" description="Disordered" evidence="8">
    <location>
        <begin position="573"/>
        <end position="595"/>
    </location>
</feature>
<evidence type="ECO:0000313" key="11">
    <source>
        <dbReference type="Proteomes" id="UP000757232"/>
    </source>
</evidence>
<dbReference type="CDD" id="cd14812">
    <property type="entry name" value="bZIP_u3"/>
    <property type="match status" value="1"/>
</dbReference>
<dbReference type="PANTHER" id="PTHR47416:SF8">
    <property type="entry name" value="BASIC-LEUCINE ZIPPER TRANSCRIPTION FACTOR E-RELATED"/>
    <property type="match status" value="1"/>
</dbReference>
<dbReference type="GO" id="GO:0003700">
    <property type="term" value="F:DNA-binding transcription factor activity"/>
    <property type="evidence" value="ECO:0007669"/>
    <property type="project" value="InterPro"/>
</dbReference>
<dbReference type="PROSITE" id="PS50217">
    <property type="entry name" value="BZIP"/>
    <property type="match status" value="1"/>
</dbReference>
<feature type="compositionally biased region" description="Polar residues" evidence="8">
    <location>
        <begin position="178"/>
        <end position="188"/>
    </location>
</feature>
<accession>A0A9Q5I554</accession>
<reference evidence="10" key="1">
    <citation type="submission" date="2016-06" db="EMBL/GenBank/DDBJ databases">
        <title>Draft Genome sequence of the fungus Inonotus baumii.</title>
        <authorList>
            <person name="Zhu H."/>
            <person name="Lin W."/>
        </authorList>
    </citation>
    <scope>NUCLEOTIDE SEQUENCE</scope>
    <source>
        <strain evidence="10">821</strain>
    </source>
</reference>
<feature type="coiled-coil region" evidence="7">
    <location>
        <begin position="241"/>
        <end position="268"/>
    </location>
</feature>
<evidence type="ECO:0000256" key="4">
    <source>
        <dbReference type="ARBA" id="ARBA00023125"/>
    </source>
</evidence>
<feature type="compositionally biased region" description="Polar residues" evidence="8">
    <location>
        <begin position="582"/>
        <end position="592"/>
    </location>
</feature>
<dbReference type="InterPro" id="IPR046347">
    <property type="entry name" value="bZIP_sf"/>
</dbReference>
<dbReference type="Proteomes" id="UP000757232">
    <property type="component" value="Unassembled WGS sequence"/>
</dbReference>
<evidence type="ECO:0000256" key="5">
    <source>
        <dbReference type="ARBA" id="ARBA00023163"/>
    </source>
</evidence>
<feature type="compositionally biased region" description="Low complexity" evidence="8">
    <location>
        <begin position="46"/>
        <end position="74"/>
    </location>
</feature>
<evidence type="ECO:0000256" key="8">
    <source>
        <dbReference type="SAM" id="MobiDB-lite"/>
    </source>
</evidence>
<gene>
    <name evidence="10" type="ORF">A7U60_g696</name>
</gene>
<comment type="subcellular location">
    <subcellularLocation>
        <location evidence="1">Nucleus</location>
    </subcellularLocation>
</comment>
<dbReference type="EMBL" id="LNZH02000045">
    <property type="protein sequence ID" value="OCB91988.1"/>
    <property type="molecule type" value="Genomic_DNA"/>
</dbReference>
<feature type="domain" description="BZIP" evidence="9">
    <location>
        <begin position="223"/>
        <end position="267"/>
    </location>
</feature>
<evidence type="ECO:0000313" key="10">
    <source>
        <dbReference type="EMBL" id="OCB91988.1"/>
    </source>
</evidence>
<feature type="compositionally biased region" description="Low complexity" evidence="8">
    <location>
        <begin position="154"/>
        <end position="163"/>
    </location>
</feature>
<protein>
    <recommendedName>
        <fullName evidence="9">BZIP domain-containing protein</fullName>
    </recommendedName>
</protein>
<dbReference type="SUPFAM" id="SSF57959">
    <property type="entry name" value="Leucine zipper domain"/>
    <property type="match status" value="1"/>
</dbReference>
<dbReference type="SMART" id="SM00338">
    <property type="entry name" value="BRLZ"/>
    <property type="match status" value="1"/>
</dbReference>
<keyword evidence="6" id="KW-0539">Nucleus</keyword>
<sequence>MELQTSRAHFTLDSAAASVLSAWENSQRHHPSPIHRPPAQYNNNNSFPISPVSPYSSPQSSRSSMLSNHWSSSSPTSVTEFEMLQLRRSMMPATAAAPIAERDPVLSATNYNFDFSLPHLPHLTLQPPPSPALFLQTHQQQRCSPSLPTPTSPTPSSVLFSSPPVSPVNNMNYRRESPVSTSSSTGTKRPSDETSASSSATSAKKPRAYVSLKDFVPPDVTGLSKREARLVKNRAAAFLSRQRKREEFELMEIRVAELERENARLREMADGASPAPTISTDSSELELLRMQLAASRQRESELVHRLEVLKHEQQKIKTEANEPSLSDGISSGANSPVMAPVLPLKNIVSNPKTGASLGLMVLLCALPSLLSHPSQSRSTLPTSQSFLDIIQWDAPSFFQTSASTSASIDELPSWELDFPGTSMDMDVDYGDLHKTEEEEPEWKKLELGLEGDDDLAGLGLGALDISFATRRMKDGKIRVRVHSSPSTSSSTSSESVPQLKTEDSSPDLETLTDQTLMPFSLPSPAQSQSYSPSASSLDENGIVNPLSLSFVDSDPLGPFLGAGSSPTGAFELGTPFDFAGTGSDSGLSGTQSGERRRVRIALRSLPQSGGEGGEWEVEVR</sequence>
<evidence type="ECO:0000256" key="1">
    <source>
        <dbReference type="ARBA" id="ARBA00004123"/>
    </source>
</evidence>
<evidence type="ECO:0000256" key="6">
    <source>
        <dbReference type="ARBA" id="ARBA00023242"/>
    </source>
</evidence>